<protein>
    <recommendedName>
        <fullName evidence="4 6">50S ribosomal protein L17</fullName>
    </recommendedName>
</protein>
<dbReference type="Gene3D" id="3.90.1030.10">
    <property type="entry name" value="Ribosomal protein L17"/>
    <property type="match status" value="1"/>
</dbReference>
<reference evidence="9" key="1">
    <citation type="submission" date="2017-09" db="EMBL/GenBank/DDBJ databases">
        <title>Depth-based differentiation of microbial function through sediment-hosted aquifers and enrichment of novel symbionts in the deep terrestrial subsurface.</title>
        <authorList>
            <person name="Probst A.J."/>
            <person name="Ladd B."/>
            <person name="Jarett J.K."/>
            <person name="Geller-Mcgrath D.E."/>
            <person name="Sieber C.M.K."/>
            <person name="Emerson J.B."/>
            <person name="Anantharaman K."/>
            <person name="Thomas B.C."/>
            <person name="Malmstrom R."/>
            <person name="Stieglmeier M."/>
            <person name="Klingl A."/>
            <person name="Woyke T."/>
            <person name="Ryan C.M."/>
            <person name="Banfield J.F."/>
        </authorList>
    </citation>
    <scope>NUCLEOTIDE SEQUENCE [LARGE SCALE GENOMIC DNA]</scope>
</reference>
<evidence type="ECO:0000313" key="9">
    <source>
        <dbReference type="Proteomes" id="UP000231414"/>
    </source>
</evidence>
<evidence type="ECO:0000256" key="2">
    <source>
        <dbReference type="ARBA" id="ARBA00022980"/>
    </source>
</evidence>
<gene>
    <name evidence="8" type="ORF">COT52_01935</name>
</gene>
<dbReference type="Pfam" id="PF01196">
    <property type="entry name" value="Ribosomal_L17"/>
    <property type="match status" value="1"/>
</dbReference>
<dbReference type="GO" id="GO:0006412">
    <property type="term" value="P:translation"/>
    <property type="evidence" value="ECO:0007669"/>
    <property type="project" value="InterPro"/>
</dbReference>
<dbReference type="PROSITE" id="PS01167">
    <property type="entry name" value="RIBOSOMAL_L17"/>
    <property type="match status" value="1"/>
</dbReference>
<evidence type="ECO:0000256" key="3">
    <source>
        <dbReference type="ARBA" id="ARBA00023274"/>
    </source>
</evidence>
<comment type="similarity">
    <text evidence="1 5">Belongs to the bacterial ribosomal protein bL17 family.</text>
</comment>
<feature type="region of interest" description="Disordered" evidence="7">
    <location>
        <begin position="126"/>
        <end position="147"/>
    </location>
</feature>
<name>A0A2H0X7D6_UNCKA</name>
<dbReference type="PANTHER" id="PTHR14413">
    <property type="entry name" value="RIBOSOMAL PROTEIN L17"/>
    <property type="match status" value="1"/>
</dbReference>
<evidence type="ECO:0000256" key="7">
    <source>
        <dbReference type="SAM" id="MobiDB-lite"/>
    </source>
</evidence>
<organism evidence="8 9">
    <name type="scientific">candidate division WWE3 bacterium CG08_land_8_20_14_0_20_43_13</name>
    <dbReference type="NCBI Taxonomy" id="1975087"/>
    <lineage>
        <taxon>Bacteria</taxon>
        <taxon>Katanobacteria</taxon>
    </lineage>
</organism>
<dbReference type="NCBIfam" id="TIGR00059">
    <property type="entry name" value="L17"/>
    <property type="match status" value="1"/>
</dbReference>
<comment type="caution">
    <text evidence="8">The sequence shown here is derived from an EMBL/GenBank/DDBJ whole genome shotgun (WGS) entry which is preliminary data.</text>
</comment>
<dbReference type="EMBL" id="PEYW01000029">
    <property type="protein sequence ID" value="PIS20761.1"/>
    <property type="molecule type" value="Genomic_DNA"/>
</dbReference>
<accession>A0A2H0X7D6</accession>
<evidence type="ECO:0000256" key="5">
    <source>
        <dbReference type="RuleBase" id="RU000660"/>
    </source>
</evidence>
<evidence type="ECO:0000313" key="8">
    <source>
        <dbReference type="EMBL" id="PIS20761.1"/>
    </source>
</evidence>
<dbReference type="InterPro" id="IPR047859">
    <property type="entry name" value="Ribosomal_bL17_CS"/>
</dbReference>
<dbReference type="PANTHER" id="PTHR14413:SF16">
    <property type="entry name" value="LARGE RIBOSOMAL SUBUNIT PROTEIN BL17M"/>
    <property type="match status" value="1"/>
</dbReference>
<dbReference type="AlphaFoldDB" id="A0A2H0X7D6"/>
<dbReference type="InterPro" id="IPR036373">
    <property type="entry name" value="Ribosomal_bL17_sf"/>
</dbReference>
<keyword evidence="3 5" id="KW-0687">Ribonucleoprotein</keyword>
<sequence>MRHRVKRLKLNKQRDHLKAMRRNMASSFFIRGYLETTGAKARMIRPVVEKLITKAKQQGLYQCRELLTFLNNKESFSNLWEKIVPLFINRSGGYTRLIRLNFRKGDSAEMARLELIDNPIKKVFDQPTAKKSENKSGKVQETLENQS</sequence>
<dbReference type="SUPFAM" id="SSF64263">
    <property type="entry name" value="Prokaryotic ribosomal protein L17"/>
    <property type="match status" value="1"/>
</dbReference>
<evidence type="ECO:0000256" key="4">
    <source>
        <dbReference type="ARBA" id="ARBA00035494"/>
    </source>
</evidence>
<keyword evidence="2 5" id="KW-0689">Ribosomal protein</keyword>
<dbReference type="GO" id="GO:0022625">
    <property type="term" value="C:cytosolic large ribosomal subunit"/>
    <property type="evidence" value="ECO:0007669"/>
    <property type="project" value="TreeGrafter"/>
</dbReference>
<dbReference type="InterPro" id="IPR000456">
    <property type="entry name" value="Ribosomal_bL17"/>
</dbReference>
<dbReference type="GO" id="GO:0003735">
    <property type="term" value="F:structural constituent of ribosome"/>
    <property type="evidence" value="ECO:0007669"/>
    <property type="project" value="InterPro"/>
</dbReference>
<evidence type="ECO:0000256" key="1">
    <source>
        <dbReference type="ARBA" id="ARBA00008777"/>
    </source>
</evidence>
<proteinExistence type="inferred from homology"/>
<feature type="compositionally biased region" description="Basic and acidic residues" evidence="7">
    <location>
        <begin position="126"/>
        <end position="138"/>
    </location>
</feature>
<dbReference type="Proteomes" id="UP000231414">
    <property type="component" value="Unassembled WGS sequence"/>
</dbReference>
<evidence type="ECO:0000256" key="6">
    <source>
        <dbReference type="RuleBase" id="RU000661"/>
    </source>
</evidence>